<dbReference type="PANTHER" id="PTHR44163:SF1">
    <property type="entry name" value="U3 SMALL NUCLEOLAR RNA-ASSOCIATED PROTEIN 4 HOMOLOG"/>
    <property type="match status" value="1"/>
</dbReference>
<dbReference type="Proteomes" id="UP001556367">
    <property type="component" value="Unassembled WGS sequence"/>
</dbReference>
<dbReference type="Gene3D" id="2.130.10.10">
    <property type="entry name" value="YVTN repeat-like/Quinoprotein amine dehydrogenase"/>
    <property type="match status" value="3"/>
</dbReference>
<feature type="repeat" description="WD" evidence="1">
    <location>
        <begin position="231"/>
        <end position="253"/>
    </location>
</feature>
<dbReference type="InterPro" id="IPR001680">
    <property type="entry name" value="WD40_rpt"/>
</dbReference>
<dbReference type="EMBL" id="JASNQZ010000011">
    <property type="protein sequence ID" value="KAL0950875.1"/>
    <property type="molecule type" value="Genomic_DNA"/>
</dbReference>
<evidence type="ECO:0000313" key="3">
    <source>
        <dbReference type="EMBL" id="KAL0950875.1"/>
    </source>
</evidence>
<evidence type="ECO:0000256" key="1">
    <source>
        <dbReference type="PROSITE-ProRule" id="PRU00221"/>
    </source>
</evidence>
<dbReference type="SUPFAM" id="SSF50998">
    <property type="entry name" value="Quinoprotein alcohol dehydrogenase-like"/>
    <property type="match status" value="1"/>
</dbReference>
<feature type="compositionally biased region" description="Acidic residues" evidence="2">
    <location>
        <begin position="215"/>
        <end position="227"/>
    </location>
</feature>
<feature type="compositionally biased region" description="Acidic residues" evidence="2">
    <location>
        <begin position="625"/>
        <end position="655"/>
    </location>
</feature>
<feature type="region of interest" description="Disordered" evidence="2">
    <location>
        <begin position="819"/>
        <end position="848"/>
    </location>
</feature>
<gene>
    <name evidence="3" type="ORF">HGRIS_007634</name>
</gene>
<proteinExistence type="predicted"/>
<feature type="region of interest" description="Disordered" evidence="2">
    <location>
        <begin position="618"/>
        <end position="655"/>
    </location>
</feature>
<keyword evidence="1" id="KW-0853">WD repeat</keyword>
<dbReference type="SUPFAM" id="SSF50952">
    <property type="entry name" value="Soluble quinoprotein glucose dehydrogenase"/>
    <property type="match status" value="1"/>
</dbReference>
<evidence type="ECO:0008006" key="5">
    <source>
        <dbReference type="Google" id="ProtNLM"/>
    </source>
</evidence>
<reference evidence="4" key="1">
    <citation type="submission" date="2024-06" db="EMBL/GenBank/DDBJ databases">
        <title>Multi-omics analyses provide insights into the biosynthesis of the anticancer antibiotic pleurotin in Hohenbuehelia grisea.</title>
        <authorList>
            <person name="Weaver J.A."/>
            <person name="Alberti F."/>
        </authorList>
    </citation>
    <scope>NUCLEOTIDE SEQUENCE [LARGE SCALE GENOMIC DNA]</scope>
    <source>
        <strain evidence="4">T-177</strain>
    </source>
</reference>
<feature type="region of interest" description="Disordered" evidence="2">
    <location>
        <begin position="204"/>
        <end position="227"/>
    </location>
</feature>
<accession>A0ABR3J6U7</accession>
<dbReference type="PANTHER" id="PTHR44163">
    <property type="entry name" value="U3 SMALL NUCLEOLAR RNA-ASSOCIATED PROTEIN 4 HOMOLOG"/>
    <property type="match status" value="1"/>
</dbReference>
<dbReference type="InterPro" id="IPR011041">
    <property type="entry name" value="Quinoprot_gluc/sorb_DH_b-prop"/>
</dbReference>
<evidence type="ECO:0000313" key="4">
    <source>
        <dbReference type="Proteomes" id="UP001556367"/>
    </source>
</evidence>
<dbReference type="Pfam" id="PF00400">
    <property type="entry name" value="WD40"/>
    <property type="match status" value="2"/>
</dbReference>
<dbReference type="InterPro" id="IPR046351">
    <property type="entry name" value="UTP4"/>
</dbReference>
<organism evidence="3 4">
    <name type="scientific">Hohenbuehelia grisea</name>
    <dbReference type="NCBI Taxonomy" id="104357"/>
    <lineage>
        <taxon>Eukaryota</taxon>
        <taxon>Fungi</taxon>
        <taxon>Dikarya</taxon>
        <taxon>Basidiomycota</taxon>
        <taxon>Agaricomycotina</taxon>
        <taxon>Agaricomycetes</taxon>
        <taxon>Agaricomycetidae</taxon>
        <taxon>Agaricales</taxon>
        <taxon>Pleurotineae</taxon>
        <taxon>Pleurotaceae</taxon>
        <taxon>Hohenbuehelia</taxon>
    </lineage>
</organism>
<protein>
    <recommendedName>
        <fullName evidence="5">WD40 repeat-like protein</fullName>
    </recommendedName>
</protein>
<name>A0ABR3J6U7_9AGAR</name>
<evidence type="ECO:0000256" key="2">
    <source>
        <dbReference type="SAM" id="MobiDB-lite"/>
    </source>
</evidence>
<comment type="caution">
    <text evidence="3">The sequence shown here is derived from an EMBL/GenBank/DDBJ whole genome shotgun (WGS) entry which is preliminary data.</text>
</comment>
<dbReference type="PROSITE" id="PS50082">
    <property type="entry name" value="WD_REPEATS_2"/>
    <property type="match status" value="1"/>
</dbReference>
<keyword evidence="4" id="KW-1185">Reference proteome</keyword>
<dbReference type="InterPro" id="IPR011047">
    <property type="entry name" value="Quinoprotein_ADH-like_sf"/>
</dbReference>
<sequence>MAEQPASLAVHRCRFVDYTPSPVTALAFPPLPLSSAKGKKSSAKKPNYKFSTLAVGHANGNIDLCEWAGTSGQVQCSQAWVVRKTLAGPYPSKVDSLAFVLRDPETIDPERDLTYSDLRLFSSGGGSDLLEWDLERGCVKRSIDSQGGSIWSMAPNPACTMLALGCEDGTVRLFSLAFDGLAPYRKFDRVKCRILSVAWGPPIPRATPASRPTDDNESSDDDEDEWTDSWIVTGGSDSSLRKWEVATGRAIDRFTVDKMRGERTLVWTVGVLGDGTIISGDSLGMVKFWDSRTCTQLQSFQAHAADVLCLTVSPEGTAVYTSGVDQKIIQFSFVKSSAAANGAVSAPRTSSRWIQSSSRRMHSHDVRALAIWPPYTPLPPSHRQKQPIDIAPILASGGLDMSVVLTPAALPSSTVVKITNPLDTSTHATFEDAYHRKLPYTTGPSSVPPVCAARAARLICCMRETGLSIWRVHPERVADVDPLLDAPEAADGDNWERVLDMELNVHTNLLAIKLSDDGRWLAVADLYETRLFLLEPDANGSLKPKRVKNFTATIKPHLSDKPESTGALAFAFSPDSSKLILSSAFSARILVLELDADEKTATVLRHFDQHRLRNTRVTKGRQADADADVEMADADAGEDGTASEDEGERNEEDEVVTTSVRHIAVSVDGQWLATSDDLSRTHVFNLDTLQHHCVLPSFPQSAQTIAFDPQQPSIFIMAFPNNTLQIYNVETRQFPAWSKDLCATLPYRLTHAHDPIAGITFEPTTTSTDTSESAMAVDVRSPRPRYALLWGSTWIFKLNLDAKDDGAVSRKRRRESIKLAAGQPAPADVPATAEVEGAQDSQSTPRGNKMITNYRPLLFVDFLAHGELVVVERPVVDVLATLPPAFFKPKYGRS</sequence>
<dbReference type="InterPro" id="IPR015943">
    <property type="entry name" value="WD40/YVTN_repeat-like_dom_sf"/>
</dbReference>
<dbReference type="SMART" id="SM00320">
    <property type="entry name" value="WD40"/>
    <property type="match status" value="8"/>
</dbReference>